<organism evidence="3 4">
    <name type="scientific">Phytophthora fragariaefolia</name>
    <dbReference type="NCBI Taxonomy" id="1490495"/>
    <lineage>
        <taxon>Eukaryota</taxon>
        <taxon>Sar</taxon>
        <taxon>Stramenopiles</taxon>
        <taxon>Oomycota</taxon>
        <taxon>Peronosporomycetes</taxon>
        <taxon>Peronosporales</taxon>
        <taxon>Peronosporaceae</taxon>
        <taxon>Phytophthora</taxon>
    </lineage>
</organism>
<feature type="region of interest" description="Disordered" evidence="1">
    <location>
        <begin position="294"/>
        <end position="372"/>
    </location>
</feature>
<name>A0A9W6YQ09_9STRA</name>
<dbReference type="InterPro" id="IPR012337">
    <property type="entry name" value="RNaseH-like_sf"/>
</dbReference>
<feature type="compositionally biased region" description="Basic and acidic residues" evidence="1">
    <location>
        <begin position="346"/>
        <end position="358"/>
    </location>
</feature>
<feature type="compositionally biased region" description="Basic and acidic residues" evidence="1">
    <location>
        <begin position="294"/>
        <end position="306"/>
    </location>
</feature>
<evidence type="ECO:0000259" key="2">
    <source>
        <dbReference type="Pfam" id="PF13456"/>
    </source>
</evidence>
<protein>
    <submittedName>
        <fullName evidence="3">Unnamed protein product</fullName>
    </submittedName>
</protein>
<dbReference type="EMBL" id="BSXT01019234">
    <property type="protein sequence ID" value="GMG18124.1"/>
    <property type="molecule type" value="Genomic_DNA"/>
</dbReference>
<accession>A0A9W6YQ09</accession>
<sequence length="577" mass="63874">MSLRYLMTANIDDKSDSELGEYTDTYKCAPNSLCLEDYAPELPCIPDLADKIPTQLDYSANNDVCTAHTAKQTTRLVKMQRSVDRTLISITPALGLDETLKRSTLPSKNSVTMRMDPELLYAEVPPGYKGYVLSLHDSAKTTKNDRYGSCSWILWKLPFWDIEIAASAHLPSTTVNIAEYTGMNNGVIAALQRGVSDLIIVGDSRLAIQQSMGVIACRKDALQVELARHKGLTKKLNSVRYLQVARHYNSAADSMATEALEAKAGRVVLSTERKADLRALNKIPEILYACKNSTDTRENSADDERNPAGASENSAKAAEEPSVTATTRSRARQVRFEDEREENGDTTERSGEVFENRSRPPTRRRTTRHETEFGGNQHIAELPVELGEVRTPDANDLDPLVIQAERRQRISKAQDEELRWADLKAYLKGEFTQLSHRRAHNAGKVADELVLSKDGLLYQQDMAGRPEELGEASRVEDVRHAGAVPFRATTTEISRVDSARQQVERNSAMVEAKENSAALRDWSCGAPVAPCGTSESWSHRKALSHNWSGGASVVPYGTSEAWWPAGTSGRLKPSSRK</sequence>
<proteinExistence type="predicted"/>
<feature type="domain" description="RNase H type-1" evidence="2">
    <location>
        <begin position="169"/>
        <end position="259"/>
    </location>
</feature>
<evidence type="ECO:0000313" key="3">
    <source>
        <dbReference type="EMBL" id="GMG18124.1"/>
    </source>
</evidence>
<dbReference type="SUPFAM" id="SSF53098">
    <property type="entry name" value="Ribonuclease H-like"/>
    <property type="match status" value="1"/>
</dbReference>
<dbReference type="AlphaFoldDB" id="A0A9W6YQ09"/>
<evidence type="ECO:0000256" key="1">
    <source>
        <dbReference type="SAM" id="MobiDB-lite"/>
    </source>
</evidence>
<dbReference type="InterPro" id="IPR002156">
    <property type="entry name" value="RNaseH_domain"/>
</dbReference>
<dbReference type="Gene3D" id="3.30.420.10">
    <property type="entry name" value="Ribonuclease H-like superfamily/Ribonuclease H"/>
    <property type="match status" value="1"/>
</dbReference>
<dbReference type="Proteomes" id="UP001165121">
    <property type="component" value="Unassembled WGS sequence"/>
</dbReference>
<dbReference type="GO" id="GO:0003676">
    <property type="term" value="F:nucleic acid binding"/>
    <property type="evidence" value="ECO:0007669"/>
    <property type="project" value="InterPro"/>
</dbReference>
<comment type="caution">
    <text evidence="3">The sequence shown here is derived from an EMBL/GenBank/DDBJ whole genome shotgun (WGS) entry which is preliminary data.</text>
</comment>
<reference evidence="3" key="1">
    <citation type="submission" date="2023-04" db="EMBL/GenBank/DDBJ databases">
        <title>Phytophthora fragariaefolia NBRC 109709.</title>
        <authorList>
            <person name="Ichikawa N."/>
            <person name="Sato H."/>
            <person name="Tonouchi N."/>
        </authorList>
    </citation>
    <scope>NUCLEOTIDE SEQUENCE</scope>
    <source>
        <strain evidence="3">NBRC 109709</strain>
    </source>
</reference>
<evidence type="ECO:0000313" key="4">
    <source>
        <dbReference type="Proteomes" id="UP001165121"/>
    </source>
</evidence>
<dbReference type="GO" id="GO:0004523">
    <property type="term" value="F:RNA-DNA hybrid ribonuclease activity"/>
    <property type="evidence" value="ECO:0007669"/>
    <property type="project" value="InterPro"/>
</dbReference>
<keyword evidence="4" id="KW-1185">Reference proteome</keyword>
<gene>
    <name evidence="3" type="ORF">Pfra01_003056000</name>
</gene>
<dbReference type="InterPro" id="IPR036397">
    <property type="entry name" value="RNaseH_sf"/>
</dbReference>
<dbReference type="Pfam" id="PF13456">
    <property type="entry name" value="RVT_3"/>
    <property type="match status" value="1"/>
</dbReference>
<dbReference type="OrthoDB" id="123143at2759"/>